<dbReference type="Pfam" id="PF00501">
    <property type="entry name" value="AMP-binding"/>
    <property type="match status" value="1"/>
</dbReference>
<feature type="domain" description="AMP-dependent synthetase/ligase" evidence="4">
    <location>
        <begin position="151"/>
        <end position="559"/>
    </location>
</feature>
<dbReference type="Proteomes" id="UP000492820">
    <property type="component" value="Unassembled WGS sequence"/>
</dbReference>
<name>A0A068WTT9_ECHGR</name>
<evidence type="ECO:0000256" key="3">
    <source>
        <dbReference type="ARBA" id="ARBA00026121"/>
    </source>
</evidence>
<reference evidence="5" key="2">
    <citation type="submission" date="2014-06" db="EMBL/GenBank/DDBJ databases">
        <authorList>
            <person name="Aslett M."/>
        </authorList>
    </citation>
    <scope>NUCLEOTIDE SEQUENCE</scope>
</reference>
<keyword evidence="2" id="KW-0276">Fatty acid metabolism</keyword>
<organism evidence="5">
    <name type="scientific">Echinococcus granulosus</name>
    <name type="common">Hydatid tapeworm</name>
    <dbReference type="NCBI Taxonomy" id="6210"/>
    <lineage>
        <taxon>Eukaryota</taxon>
        <taxon>Metazoa</taxon>
        <taxon>Spiralia</taxon>
        <taxon>Lophotrochozoa</taxon>
        <taxon>Platyhelminthes</taxon>
        <taxon>Cestoda</taxon>
        <taxon>Eucestoda</taxon>
        <taxon>Cyclophyllidea</taxon>
        <taxon>Taeniidae</taxon>
        <taxon>Echinococcus</taxon>
        <taxon>Echinococcus granulosus group</taxon>
    </lineage>
</organism>
<dbReference type="InterPro" id="IPR020845">
    <property type="entry name" value="AMP-binding_CS"/>
</dbReference>
<dbReference type="GO" id="GO:0005783">
    <property type="term" value="C:endoplasmic reticulum"/>
    <property type="evidence" value="ECO:0007669"/>
    <property type="project" value="TreeGrafter"/>
</dbReference>
<evidence type="ECO:0000313" key="6">
    <source>
        <dbReference type="Proteomes" id="UP000492820"/>
    </source>
</evidence>
<sequence length="790" mass="86508">MSWCSGHASGPSTFSVLNTYGLSEYYGFFRLQGSLGVLENGFGATGMDQRPILRWSGGVIALFSCVGRSCAAVCCCLVAIQMFKSSSSTSSYKPGIQNHAYTLEGGIRVNPSYKDCVLPNILGNGSKCVHDLFKEAMSLGGDRPFLGTHVTPTSPYVWRTFNEVYVTVKKFGSGLRTLDSLSSEPFKCVGIYGKNRPEWFISEYACFSYKLTTVPLFDTFGEEALLYICKQTELSVVVCDTAVQALKLLNLAETIPFVKHLIIMNSDDDLTALKARAGDGIQVFTFNDILIRGEASPLETTPSEPDDLVLICYTSGTTGVPKGVMATNRMMLASLNNNILNCGRDIITEDGVYLSYLPMAHIFEQMFILLTIFNRGRIGFYSGEPRLLFDDAKQLKPTLWTAVPRILLRIYEGVQKKIENSELKQRLFAMAVASKINRVDKFNFSKNTIWDMLFFSKVRALLGGHVQVIVCGGAPLPTHILRFTRAAFSCWVFEGYGSTETLGSLSSANASDREGGHVGAPAPGLKVILADIPSMGIVAERDNKGEICVKGPSCTSGYFKDPDNTAKLFDSEGWMHTGDVGIWTEKNSLRIVDRCKHIFKLSQGEYVAPEKIEWVYLESRFVSQVFVDGDTEQAYPVAIVVPEVETLVQHINSKAGSEIANGDSSKAKLLNGYARPQNGGDVNASGEQAPPSVTAATVDNTTFVVHGTRMTIEELCDYEPAIKAVLDDLSALGKARGLKGFEQVKAIQLSPAPFTIENGMLTPTLKAAREIIRRQFRSAIKALYQPSATI</sequence>
<evidence type="ECO:0000313" key="5">
    <source>
        <dbReference type="EMBL" id="CDS21878.1"/>
    </source>
</evidence>
<dbReference type="GO" id="GO:0016020">
    <property type="term" value="C:membrane"/>
    <property type="evidence" value="ECO:0007669"/>
    <property type="project" value="TreeGrafter"/>
</dbReference>
<dbReference type="GO" id="GO:0004467">
    <property type="term" value="F:long-chain fatty acid-CoA ligase activity"/>
    <property type="evidence" value="ECO:0007669"/>
    <property type="project" value="UniProtKB-EC"/>
</dbReference>
<dbReference type="EMBL" id="LK028585">
    <property type="protein sequence ID" value="CDS21878.1"/>
    <property type="molecule type" value="Genomic_DNA"/>
</dbReference>
<proteinExistence type="predicted"/>
<dbReference type="Gene3D" id="3.40.50.12780">
    <property type="entry name" value="N-terminal domain of ligase-like"/>
    <property type="match status" value="1"/>
</dbReference>
<dbReference type="InterPro" id="IPR042099">
    <property type="entry name" value="ANL_N_sf"/>
</dbReference>
<dbReference type="PROSITE" id="PS00455">
    <property type="entry name" value="AMP_BINDING"/>
    <property type="match status" value="1"/>
</dbReference>
<evidence type="ECO:0000256" key="1">
    <source>
        <dbReference type="ARBA" id="ARBA00022598"/>
    </source>
</evidence>
<accession>A0A068WTT9</accession>
<dbReference type="SUPFAM" id="SSF56801">
    <property type="entry name" value="Acetyl-CoA synthetase-like"/>
    <property type="match status" value="1"/>
</dbReference>
<dbReference type="PANTHER" id="PTHR43272">
    <property type="entry name" value="LONG-CHAIN-FATTY-ACID--COA LIGASE"/>
    <property type="match status" value="1"/>
</dbReference>
<protein>
    <recommendedName>
        <fullName evidence="3">long-chain-fatty-acid--CoA ligase</fullName>
        <ecNumber evidence="3">6.2.1.3</ecNumber>
    </recommendedName>
</protein>
<gene>
    <name evidence="5" type="ORF">EgrG_000078800</name>
</gene>
<reference evidence="5 6" key="1">
    <citation type="journal article" date="2013" name="Nature">
        <title>The genomes of four tapeworm species reveal adaptations to parasitism.</title>
        <authorList>
            <person name="Tsai I.J."/>
            <person name="Zarowiecki M."/>
            <person name="Holroyd N."/>
            <person name="Garciarrubio A."/>
            <person name="Sanchez-Flores A."/>
            <person name="Brooks K.L."/>
            <person name="Tracey A."/>
            <person name="Bobes R.J."/>
            <person name="Fragoso G."/>
            <person name="Sciutto E."/>
            <person name="Aslett M."/>
            <person name="Beasley H."/>
            <person name="Bennett H.M."/>
            <person name="Cai J."/>
            <person name="Camicia F."/>
            <person name="Clark R."/>
            <person name="Cucher M."/>
            <person name="De Silva N."/>
            <person name="Day T.A."/>
            <person name="Deplazes P."/>
            <person name="Estrada K."/>
            <person name="Fernandez C."/>
            <person name="Holland P.W."/>
            <person name="Hou J."/>
            <person name="Hu S."/>
            <person name="Huckvale T."/>
            <person name="Hung S.S."/>
            <person name="Kamenetzky L."/>
            <person name="Keane J.A."/>
            <person name="Kiss F."/>
            <person name="Koziol U."/>
            <person name="Lambert O."/>
            <person name="Liu K."/>
            <person name="Luo X."/>
            <person name="Luo Y."/>
            <person name="Macchiaroli N."/>
            <person name="Nichol S."/>
            <person name="Paps J."/>
            <person name="Parkinson J."/>
            <person name="Pouchkina-Stantcheva N."/>
            <person name="Riddiford N."/>
            <person name="Rosenzvit M."/>
            <person name="Salinas G."/>
            <person name="Wasmuth J.D."/>
            <person name="Zamanian M."/>
            <person name="Zheng Y."/>
            <person name="Cai X."/>
            <person name="Soberon X."/>
            <person name="Olson P.D."/>
            <person name="Laclette J.P."/>
            <person name="Brehm K."/>
            <person name="Berriman M."/>
            <person name="Garciarrubio A."/>
            <person name="Bobes R.J."/>
            <person name="Fragoso G."/>
            <person name="Sanchez-Flores A."/>
            <person name="Estrada K."/>
            <person name="Cevallos M.A."/>
            <person name="Morett E."/>
            <person name="Gonzalez V."/>
            <person name="Portillo T."/>
            <person name="Ochoa-Leyva A."/>
            <person name="Jose M.V."/>
            <person name="Sciutto E."/>
            <person name="Landa A."/>
            <person name="Jimenez L."/>
            <person name="Valdes V."/>
            <person name="Carrero J.C."/>
            <person name="Larralde C."/>
            <person name="Morales-Montor J."/>
            <person name="Limon-Lason J."/>
            <person name="Soberon X."/>
            <person name="Laclette J.P."/>
        </authorList>
    </citation>
    <scope>NUCLEOTIDE SEQUENCE [LARGE SCALE GENOMIC DNA]</scope>
</reference>
<dbReference type="WBParaSite" id="EgrG_000078800">
    <property type="protein sequence ID" value="EgrG_000078800"/>
    <property type="gene ID" value="EgrG_000078800"/>
</dbReference>
<evidence type="ECO:0000313" key="7">
    <source>
        <dbReference type="WBParaSite" id="EgrG_000078800"/>
    </source>
</evidence>
<reference evidence="7" key="3">
    <citation type="submission" date="2020-10" db="UniProtKB">
        <authorList>
            <consortium name="WormBaseParasite"/>
        </authorList>
    </citation>
    <scope>IDENTIFICATION</scope>
</reference>
<keyword evidence="1 5" id="KW-0436">Ligase</keyword>
<dbReference type="AlphaFoldDB" id="A0A068WTT9"/>
<dbReference type="InterPro" id="IPR000873">
    <property type="entry name" value="AMP-dep_synth/lig_dom"/>
</dbReference>
<dbReference type="EC" id="6.2.1.3" evidence="3"/>
<keyword evidence="2" id="KW-0443">Lipid metabolism</keyword>
<dbReference type="PANTHER" id="PTHR43272:SF107">
    <property type="entry name" value="LONG-CHAIN-FATTY-ACID--COA LIGASE 5"/>
    <property type="match status" value="1"/>
</dbReference>
<dbReference type="OrthoDB" id="1700726at2759"/>
<evidence type="ECO:0000256" key="2">
    <source>
        <dbReference type="ARBA" id="ARBA00022832"/>
    </source>
</evidence>
<evidence type="ECO:0000259" key="4">
    <source>
        <dbReference type="Pfam" id="PF00501"/>
    </source>
</evidence>